<accession>A0A2N9HZF7</accession>
<dbReference type="InterPro" id="IPR013103">
    <property type="entry name" value="RVT_2"/>
</dbReference>
<evidence type="ECO:0000259" key="2">
    <source>
        <dbReference type="Pfam" id="PF13976"/>
    </source>
</evidence>
<proteinExistence type="predicted"/>
<name>A0A2N9HZF7_FAGSY</name>
<gene>
    <name evidence="3" type="ORF">FSB_LOCUS47118</name>
</gene>
<sequence>MCSFLKGRKLWLYVIGECHPPKQKKDETEDAFAFRLEDWNGINHQIITWLRNTSTLSVSMEFGGYDTAKDDQLAASELVIRSVFDAKLVSAHRERLRLYQFLMGILDDFESETCLKSHCFSQLILATPASIGPTVIAPPRGYDKRQSNQKNSHLICAFCKNRGHTINRCNMRARILQHSAALTASGSVPSSDAASFDLISLTTPTYSIADLQALFSKNSWTGQIVGTARKVGQLFEFTSLHFPSSSVSAPVVADSASIELWHSRLGHVSLPHIKTLVSRGLLGSGSSSPFDCMPCQLGKQPVLPFNNSESIVSATFDLIYSDTQYSKAIKPPFLPHSGVKLPSLQCTPSIDAFHLSFRTKHHMNSCLAQPQTTVYSRLLDVSVLFFFNHMSVLNFNLAPNYVVFLAMALKKKGTGVMIQSSSIFESLGMWYFGNTRCSIPYFHFLKSVNPISDESPPIDPTSDESSTVDPTFDVSPLFTLVVSSDPLWQQAMKEELNALLKTCTWNLVDLLARKSAIGFKWMYKIKTRSDGTVDRYKARLVAKGFTQEYGIDYEETFASVARLSSVFLTKCVAYVGHYIVLSKLHELGLPSSALLFLSMVFQLVHMIQLCSSDTQIMDLGPFSYFLGLEVSSSFDGYYLTQTKYTSNLISRAGITDNKIVDTPIKYNNCLNTHDGEPLPMLPSIDSYKKQSVVARSSIEVEYRALADTTAELLWLRYFAAPFSVFSIPVSRHIHQTYDSRPFP</sequence>
<evidence type="ECO:0000313" key="3">
    <source>
        <dbReference type="EMBL" id="SPD19236.1"/>
    </source>
</evidence>
<dbReference type="Pfam" id="PF07727">
    <property type="entry name" value="RVT_2"/>
    <property type="match status" value="1"/>
</dbReference>
<protein>
    <recommendedName>
        <fullName evidence="4">Reverse transcriptase Ty1/copia-type domain-containing protein</fullName>
    </recommendedName>
</protein>
<feature type="domain" description="Reverse transcriptase Ty1/copia-type" evidence="1">
    <location>
        <begin position="504"/>
        <end position="580"/>
    </location>
</feature>
<dbReference type="Pfam" id="PF13976">
    <property type="entry name" value="gag_pre-integrs"/>
    <property type="match status" value="1"/>
</dbReference>
<evidence type="ECO:0008006" key="4">
    <source>
        <dbReference type="Google" id="ProtNLM"/>
    </source>
</evidence>
<reference evidence="3" key="1">
    <citation type="submission" date="2018-02" db="EMBL/GenBank/DDBJ databases">
        <authorList>
            <person name="Cohen D.B."/>
            <person name="Kent A.D."/>
        </authorList>
    </citation>
    <scope>NUCLEOTIDE SEQUENCE</scope>
</reference>
<dbReference type="AlphaFoldDB" id="A0A2N9HZF7"/>
<organism evidence="3">
    <name type="scientific">Fagus sylvatica</name>
    <name type="common">Beechnut</name>
    <dbReference type="NCBI Taxonomy" id="28930"/>
    <lineage>
        <taxon>Eukaryota</taxon>
        <taxon>Viridiplantae</taxon>
        <taxon>Streptophyta</taxon>
        <taxon>Embryophyta</taxon>
        <taxon>Tracheophyta</taxon>
        <taxon>Spermatophyta</taxon>
        <taxon>Magnoliopsida</taxon>
        <taxon>eudicotyledons</taxon>
        <taxon>Gunneridae</taxon>
        <taxon>Pentapetalae</taxon>
        <taxon>rosids</taxon>
        <taxon>fabids</taxon>
        <taxon>Fagales</taxon>
        <taxon>Fagaceae</taxon>
        <taxon>Fagus</taxon>
    </lineage>
</organism>
<evidence type="ECO:0000259" key="1">
    <source>
        <dbReference type="Pfam" id="PF07727"/>
    </source>
</evidence>
<feature type="domain" description="GAG-pre-integrase" evidence="2">
    <location>
        <begin position="234"/>
        <end position="300"/>
    </location>
</feature>
<dbReference type="EMBL" id="OIVN01004779">
    <property type="protein sequence ID" value="SPD19236.1"/>
    <property type="molecule type" value="Genomic_DNA"/>
</dbReference>
<dbReference type="InterPro" id="IPR025724">
    <property type="entry name" value="GAG-pre-integrase_dom"/>
</dbReference>